<feature type="transmembrane region" description="Helical" evidence="1">
    <location>
        <begin position="68"/>
        <end position="87"/>
    </location>
</feature>
<dbReference type="Proteomes" id="UP000053060">
    <property type="component" value="Unassembled WGS sequence"/>
</dbReference>
<name>A0A0V9UR42_9NOCA</name>
<keyword evidence="1" id="KW-0812">Transmembrane</keyword>
<proteinExistence type="predicted"/>
<feature type="transmembrane region" description="Helical" evidence="1">
    <location>
        <begin position="380"/>
        <end position="396"/>
    </location>
</feature>
<feature type="transmembrane region" description="Helical" evidence="1">
    <location>
        <begin position="275"/>
        <end position="294"/>
    </location>
</feature>
<reference evidence="2 3" key="2">
    <citation type="journal article" date="2016" name="Genome Announc.">
        <title>Draft Genome Sequence of a Versatile Hydrocarbon-Degrading Bacterium, Rhodococcus pyridinivorans Strain KG-16, Collected from Oil Fields in India.</title>
        <authorList>
            <person name="Aggarwal R.K."/>
            <person name="Dawar C."/>
            <person name="Phanindranath R."/>
            <person name="Mutnuri L."/>
            <person name="Dayal A.M."/>
        </authorList>
    </citation>
    <scope>NUCLEOTIDE SEQUENCE [LARGE SCALE GENOMIC DNA]</scope>
    <source>
        <strain evidence="2 3">KG-16</strain>
    </source>
</reference>
<feature type="transmembrane region" description="Helical" evidence="1">
    <location>
        <begin position="249"/>
        <end position="269"/>
    </location>
</feature>
<keyword evidence="1" id="KW-0472">Membrane</keyword>
<feature type="transmembrane region" description="Helical" evidence="1">
    <location>
        <begin position="326"/>
        <end position="346"/>
    </location>
</feature>
<dbReference type="RefSeq" id="WP_060650587.1">
    <property type="nucleotide sequence ID" value="NZ_AZXY01000001.1"/>
</dbReference>
<feature type="transmembrane region" description="Helical" evidence="1">
    <location>
        <begin position="218"/>
        <end position="242"/>
    </location>
</feature>
<evidence type="ECO:0000313" key="3">
    <source>
        <dbReference type="Proteomes" id="UP000053060"/>
    </source>
</evidence>
<feature type="transmembrane region" description="Helical" evidence="1">
    <location>
        <begin position="155"/>
        <end position="175"/>
    </location>
</feature>
<accession>A0A0V9UR42</accession>
<feature type="transmembrane region" description="Helical" evidence="1">
    <location>
        <begin position="126"/>
        <end position="143"/>
    </location>
</feature>
<feature type="transmembrane region" description="Helical" evidence="1">
    <location>
        <begin position="187"/>
        <end position="206"/>
    </location>
</feature>
<comment type="caution">
    <text evidence="2">The sequence shown here is derived from an EMBL/GenBank/DDBJ whole genome shotgun (WGS) entry which is preliminary data.</text>
</comment>
<keyword evidence="1" id="KW-1133">Transmembrane helix</keyword>
<dbReference type="PATRIC" id="fig|1441730.3.peg.701"/>
<protein>
    <submittedName>
        <fullName evidence="2">Uncharacterized protein</fullName>
    </submittedName>
</protein>
<feature type="transmembrane region" description="Helical" evidence="1">
    <location>
        <begin position="44"/>
        <end position="61"/>
    </location>
</feature>
<feature type="transmembrane region" description="Helical" evidence="1">
    <location>
        <begin position="301"/>
        <end position="320"/>
    </location>
</feature>
<evidence type="ECO:0000256" key="1">
    <source>
        <dbReference type="SAM" id="Phobius"/>
    </source>
</evidence>
<feature type="transmembrane region" description="Helical" evidence="1">
    <location>
        <begin position="99"/>
        <end position="119"/>
    </location>
</feature>
<gene>
    <name evidence="2" type="ORF">Z045_03335</name>
</gene>
<evidence type="ECO:0000313" key="2">
    <source>
        <dbReference type="EMBL" id="KSZ60478.1"/>
    </source>
</evidence>
<dbReference type="EMBL" id="AZXY01000001">
    <property type="protein sequence ID" value="KSZ60478.1"/>
    <property type="molecule type" value="Genomic_DNA"/>
</dbReference>
<feature type="transmembrane region" description="Helical" evidence="1">
    <location>
        <begin position="353"/>
        <end position="374"/>
    </location>
</feature>
<feature type="transmembrane region" description="Helical" evidence="1">
    <location>
        <begin position="12"/>
        <end position="32"/>
    </location>
</feature>
<reference evidence="3" key="1">
    <citation type="submission" date="2015-01" db="EMBL/GenBank/DDBJ databases">
        <title>Draft genome sequence of Rhodococcus pyridinivorans strain KG-16, a hydrocarbon-degrading bacterium.</title>
        <authorList>
            <person name="Aggarwal R.K."/>
            <person name="Dawar C."/>
        </authorList>
    </citation>
    <scope>NUCLEOTIDE SEQUENCE [LARGE SCALE GENOMIC DNA]</scope>
    <source>
        <strain evidence="3">KG-16</strain>
    </source>
</reference>
<organism evidence="2 3">
    <name type="scientific">Rhodococcus pyridinivorans KG-16</name>
    <dbReference type="NCBI Taxonomy" id="1441730"/>
    <lineage>
        <taxon>Bacteria</taxon>
        <taxon>Bacillati</taxon>
        <taxon>Actinomycetota</taxon>
        <taxon>Actinomycetes</taxon>
        <taxon>Mycobacteriales</taxon>
        <taxon>Nocardiaceae</taxon>
        <taxon>Rhodococcus</taxon>
    </lineage>
</organism>
<sequence>MAVTTAVRVAGPAAVLAAFLAAGVAILVPAAGESVLPEGARSEWAPVVTAALAVLSAAGLQRTGSRRTAWMLAAASIVVLGSIRYLVPAGISADSLTVVGWVIAAITGVLLGAATAGSWGSATGQWALIAGGWAAFLTAAAVGSEVPVEAMRWTVPQWALAFALVAAVAAALTVPAGMRVQRADPRLLAIMVTAAVVLSVSYRLLGEFVGSRASDTGVLLWLVAGGALAVAVVGAEIVARLVPPGDDRFVLAVTGAVAAAYPVLVELWSGMQSAIVPWWVLLVAVAAVVAGVRLSPYMPYALPGLVLAASISAATVWWPAEIGEGIPLAVRVALVALGTGLALGASLPGSASVAALGLALPVPATAVVGAVWMLPADAQWSALALFAAAVICAWQVR</sequence>
<dbReference type="AlphaFoldDB" id="A0A0V9UR42"/>